<keyword evidence="10" id="KW-1185">Reference proteome</keyword>
<keyword evidence="4" id="KW-0964">Secreted</keyword>
<dbReference type="PANTHER" id="PTHR12027:SF102">
    <property type="entry name" value="PROTEIN WNT"/>
    <property type="match status" value="1"/>
</dbReference>
<reference evidence="9" key="1">
    <citation type="submission" date="2021-03" db="EMBL/GenBank/DDBJ databases">
        <authorList>
            <person name="Tran Van P."/>
        </authorList>
    </citation>
    <scope>NUCLEOTIDE SEQUENCE</scope>
</reference>
<evidence type="ECO:0000256" key="1">
    <source>
        <dbReference type="ARBA" id="ARBA00004498"/>
    </source>
</evidence>
<evidence type="ECO:0000256" key="4">
    <source>
        <dbReference type="ARBA" id="ARBA00022525"/>
    </source>
</evidence>
<dbReference type="Pfam" id="PF00110">
    <property type="entry name" value="wnt"/>
    <property type="match status" value="2"/>
</dbReference>
<evidence type="ECO:0000256" key="7">
    <source>
        <dbReference type="ARBA" id="ARBA00023157"/>
    </source>
</evidence>
<evidence type="ECO:0000313" key="9">
    <source>
        <dbReference type="EMBL" id="CAG2060700.1"/>
    </source>
</evidence>
<dbReference type="SMART" id="SM00097">
    <property type="entry name" value="WNT1"/>
    <property type="match status" value="1"/>
</dbReference>
<dbReference type="Proteomes" id="UP001153148">
    <property type="component" value="Unassembled WGS sequence"/>
</dbReference>
<dbReference type="EMBL" id="CAJPIN010013250">
    <property type="protein sequence ID" value="CAG2060700.1"/>
    <property type="molecule type" value="Genomic_DNA"/>
</dbReference>
<evidence type="ECO:0000256" key="3">
    <source>
        <dbReference type="ARBA" id="ARBA00022473"/>
    </source>
</evidence>
<evidence type="ECO:0000256" key="8">
    <source>
        <dbReference type="RuleBase" id="RU003500"/>
    </source>
</evidence>
<comment type="similarity">
    <text evidence="2 8">Belongs to the Wnt family.</text>
</comment>
<name>A0ABN7P599_TIMPD</name>
<evidence type="ECO:0000256" key="6">
    <source>
        <dbReference type="ARBA" id="ARBA00022687"/>
    </source>
</evidence>
<organism evidence="9 10">
    <name type="scientific">Timema podura</name>
    <name type="common">Walking stick</name>
    <dbReference type="NCBI Taxonomy" id="61482"/>
    <lineage>
        <taxon>Eukaryota</taxon>
        <taxon>Metazoa</taxon>
        <taxon>Ecdysozoa</taxon>
        <taxon>Arthropoda</taxon>
        <taxon>Hexapoda</taxon>
        <taxon>Insecta</taxon>
        <taxon>Pterygota</taxon>
        <taxon>Neoptera</taxon>
        <taxon>Polyneoptera</taxon>
        <taxon>Phasmatodea</taxon>
        <taxon>Timematodea</taxon>
        <taxon>Timematoidea</taxon>
        <taxon>Timematidae</taxon>
        <taxon>Timema</taxon>
    </lineage>
</organism>
<evidence type="ECO:0000256" key="5">
    <source>
        <dbReference type="ARBA" id="ARBA00022530"/>
    </source>
</evidence>
<evidence type="ECO:0000256" key="2">
    <source>
        <dbReference type="ARBA" id="ARBA00005683"/>
    </source>
</evidence>
<comment type="function">
    <text evidence="8">Ligand for members of the frizzled family of seven transmembrane receptors.</text>
</comment>
<protein>
    <recommendedName>
        <fullName evidence="8">Protein Wnt</fullName>
    </recommendedName>
</protein>
<dbReference type="InterPro" id="IPR043158">
    <property type="entry name" value="Wnt_C"/>
</dbReference>
<sequence>YTQDDLIYVTKSPDYCLKDVRVGSQGTRGSSGKNTWRGVDYCNLNSKGTDTPQEIASSQTFPRSGMTHGNNTHSFSQESKDAILSRGKERVWCNASSTGYDSCEDMCCGRGHRTLSVERVERCHCKYYWCCYVKCKTCRHWVEVHQCK</sequence>
<keyword evidence="5" id="KW-0272">Extracellular matrix</keyword>
<dbReference type="PANTHER" id="PTHR12027">
    <property type="entry name" value="WNT RELATED"/>
    <property type="match status" value="1"/>
</dbReference>
<feature type="non-terminal residue" evidence="9">
    <location>
        <position position="1"/>
    </location>
</feature>
<evidence type="ECO:0000313" key="10">
    <source>
        <dbReference type="Proteomes" id="UP001153148"/>
    </source>
</evidence>
<gene>
    <name evidence="9" type="ORF">TPAB3V08_LOCUS7656</name>
</gene>
<keyword evidence="7" id="KW-1015">Disulfide bond</keyword>
<comment type="subcellular location">
    <subcellularLocation>
        <location evidence="1 8">Secreted</location>
        <location evidence="1 8">Extracellular space</location>
        <location evidence="1 8">Extracellular matrix</location>
    </subcellularLocation>
</comment>
<keyword evidence="3 8" id="KW-0217">Developmental protein</keyword>
<keyword evidence="6 8" id="KW-0879">Wnt signaling pathway</keyword>
<accession>A0ABN7P599</accession>
<comment type="caution">
    <text evidence="9">The sequence shown here is derived from an EMBL/GenBank/DDBJ whole genome shotgun (WGS) entry which is preliminary data.</text>
</comment>
<dbReference type="Gene3D" id="3.30.2460.20">
    <property type="match status" value="1"/>
</dbReference>
<proteinExistence type="inferred from homology"/>
<dbReference type="InterPro" id="IPR005817">
    <property type="entry name" value="Wnt"/>
</dbReference>